<dbReference type="Proteomes" id="UP000286211">
    <property type="component" value="Unassembled WGS sequence"/>
</dbReference>
<evidence type="ECO:0000313" key="2">
    <source>
        <dbReference type="EMBL" id="RHK06623.1"/>
    </source>
</evidence>
<reference evidence="3 4" key="1">
    <citation type="submission" date="2018-08" db="EMBL/GenBank/DDBJ databases">
        <title>A genome reference for cultivated species of the human gut microbiota.</title>
        <authorList>
            <person name="Zou Y."/>
            <person name="Xue W."/>
            <person name="Luo G."/>
        </authorList>
    </citation>
    <scope>NUCLEOTIDE SEQUENCE [LARGE SCALE GENOMIC DNA]</scope>
    <source>
        <strain evidence="1 3">AF24-12</strain>
        <strain evidence="2 4">AF46-2NS</strain>
    </source>
</reference>
<evidence type="ECO:0000313" key="3">
    <source>
        <dbReference type="Proteomes" id="UP000283872"/>
    </source>
</evidence>
<organism evidence="2 4">
    <name type="scientific">Segatella copri</name>
    <dbReference type="NCBI Taxonomy" id="165179"/>
    <lineage>
        <taxon>Bacteria</taxon>
        <taxon>Pseudomonadati</taxon>
        <taxon>Bacteroidota</taxon>
        <taxon>Bacteroidia</taxon>
        <taxon>Bacteroidales</taxon>
        <taxon>Prevotellaceae</taxon>
        <taxon>Segatella</taxon>
    </lineage>
</organism>
<name>A0A3E5DIG5_9BACT</name>
<dbReference type="EMBL" id="QRNB01000143">
    <property type="protein sequence ID" value="RHK06623.1"/>
    <property type="molecule type" value="Genomic_DNA"/>
</dbReference>
<dbReference type="EMBL" id="QRVA01000106">
    <property type="protein sequence ID" value="RGS08325.1"/>
    <property type="molecule type" value="Genomic_DNA"/>
</dbReference>
<dbReference type="AlphaFoldDB" id="A0A3E5DIG5"/>
<proteinExistence type="predicted"/>
<dbReference type="Proteomes" id="UP000283872">
    <property type="component" value="Unassembled WGS sequence"/>
</dbReference>
<gene>
    <name evidence="2" type="ORF">DW079_14380</name>
    <name evidence="1" type="ORF">DWY11_16290</name>
</gene>
<accession>A0A3E5DIG5</accession>
<comment type="caution">
    <text evidence="2">The sequence shown here is derived from an EMBL/GenBank/DDBJ whole genome shotgun (WGS) entry which is preliminary data.</text>
</comment>
<evidence type="ECO:0000313" key="1">
    <source>
        <dbReference type="EMBL" id="RGS08325.1"/>
    </source>
</evidence>
<sequence>MMLSATVRKFRTVSKDGNRMVKRNMDYYNLDMIINPLKSRII</sequence>
<evidence type="ECO:0000313" key="4">
    <source>
        <dbReference type="Proteomes" id="UP000286211"/>
    </source>
</evidence>
<protein>
    <submittedName>
        <fullName evidence="2">Uncharacterized protein</fullName>
    </submittedName>
</protein>